<dbReference type="InterPro" id="IPR035396">
    <property type="entry name" value="Bac_rhamnosid6H"/>
</dbReference>
<evidence type="ECO:0000259" key="7">
    <source>
        <dbReference type="Pfam" id="PF17389"/>
    </source>
</evidence>
<evidence type="ECO:0000313" key="9">
    <source>
        <dbReference type="EMBL" id="RED47854.1"/>
    </source>
</evidence>
<dbReference type="Pfam" id="PF25788">
    <property type="entry name" value="Ig_Rha78A_N"/>
    <property type="match status" value="1"/>
</dbReference>
<feature type="domain" description="Alpha-L-rhamnosidase concanavalin-like" evidence="5">
    <location>
        <begin position="364"/>
        <end position="461"/>
    </location>
</feature>
<dbReference type="Pfam" id="PF17389">
    <property type="entry name" value="Bac_rhamnosid6H"/>
    <property type="match status" value="1"/>
</dbReference>
<dbReference type="PANTHER" id="PTHR33307:SF6">
    <property type="entry name" value="ALPHA-RHAMNOSIDASE (EUROFUNG)-RELATED"/>
    <property type="match status" value="1"/>
</dbReference>
<proteinExistence type="predicted"/>
<dbReference type="EMBL" id="QRDX01000005">
    <property type="protein sequence ID" value="RED47854.1"/>
    <property type="molecule type" value="Genomic_DNA"/>
</dbReference>
<dbReference type="Gene3D" id="2.60.40.10">
    <property type="entry name" value="Immunoglobulins"/>
    <property type="match status" value="1"/>
</dbReference>
<comment type="caution">
    <text evidence="9">The sequence shown here is derived from an EMBL/GenBank/DDBJ whole genome shotgun (WGS) entry which is preliminary data.</text>
</comment>
<feature type="domain" description="Alpha-L-rhamnosidase C-terminal" evidence="8">
    <location>
        <begin position="820"/>
        <end position="892"/>
    </location>
</feature>
<feature type="domain" description="Alpha-L-rhamnosidase six-hairpin glycosidase" evidence="7">
    <location>
        <begin position="468"/>
        <end position="818"/>
    </location>
</feature>
<accession>A0A3D9HEE8</accession>
<dbReference type="SUPFAM" id="SSF48208">
    <property type="entry name" value="Six-hairpin glycosidases"/>
    <property type="match status" value="1"/>
</dbReference>
<dbReference type="InterPro" id="IPR008902">
    <property type="entry name" value="Rhamnosid_concanavalin"/>
</dbReference>
<dbReference type="Pfam" id="PF05592">
    <property type="entry name" value="Bac_rhamnosid"/>
    <property type="match status" value="1"/>
</dbReference>
<keyword evidence="3" id="KW-0378">Hydrolase</keyword>
<dbReference type="PIRSF" id="PIRSF010631">
    <property type="entry name" value="A-rhamnsds"/>
    <property type="match status" value="1"/>
</dbReference>
<organism evidence="9 10">
    <name type="scientific">Seonamhaeicola aphaedonensis</name>
    <dbReference type="NCBI Taxonomy" id="1461338"/>
    <lineage>
        <taxon>Bacteria</taxon>
        <taxon>Pseudomonadati</taxon>
        <taxon>Bacteroidota</taxon>
        <taxon>Flavobacteriia</taxon>
        <taxon>Flavobacteriales</taxon>
        <taxon>Flavobacteriaceae</taxon>
    </lineage>
</organism>
<dbReference type="InterPro" id="IPR012341">
    <property type="entry name" value="6hp_glycosidase-like_sf"/>
</dbReference>
<dbReference type="PROSITE" id="PS51257">
    <property type="entry name" value="PROKAR_LIPOPROTEIN"/>
    <property type="match status" value="1"/>
</dbReference>
<dbReference type="GO" id="GO:0030596">
    <property type="term" value="F:alpha-L-rhamnosidase activity"/>
    <property type="evidence" value="ECO:0007669"/>
    <property type="project" value="UniProtKB-EC"/>
</dbReference>
<dbReference type="Gene3D" id="1.50.10.10">
    <property type="match status" value="1"/>
</dbReference>
<dbReference type="Proteomes" id="UP000256629">
    <property type="component" value="Unassembled WGS sequence"/>
</dbReference>
<dbReference type="InterPro" id="IPR016007">
    <property type="entry name" value="Alpha_rhamnosid"/>
</dbReference>
<evidence type="ECO:0000259" key="5">
    <source>
        <dbReference type="Pfam" id="PF05592"/>
    </source>
</evidence>
<evidence type="ECO:0000313" key="10">
    <source>
        <dbReference type="Proteomes" id="UP000256629"/>
    </source>
</evidence>
<dbReference type="InterPro" id="IPR013783">
    <property type="entry name" value="Ig-like_fold"/>
</dbReference>
<dbReference type="EC" id="3.2.1.40" evidence="2"/>
<dbReference type="InterPro" id="IPR008928">
    <property type="entry name" value="6-hairpin_glycosidase_sf"/>
</dbReference>
<keyword evidence="4" id="KW-0732">Signal</keyword>
<dbReference type="Gene3D" id="2.60.420.10">
    <property type="entry name" value="Maltose phosphorylase, domain 3"/>
    <property type="match status" value="1"/>
</dbReference>
<protein>
    <recommendedName>
        <fullName evidence="2">alpha-L-rhamnosidase</fullName>
        <ecNumber evidence="2">3.2.1.40</ecNumber>
    </recommendedName>
</protein>
<evidence type="ECO:0000259" key="6">
    <source>
        <dbReference type="Pfam" id="PF08531"/>
    </source>
</evidence>
<keyword evidence="10" id="KW-1185">Reference proteome</keyword>
<sequence>MTKSRLFFAIFSYVAFTFFLLSCNNELNQAPASLTISEGFKNPMGFHDDKPTFSWQLPVTTDVKSQSAYQIVVASSRELLPNNPDLWDSTKQESNQSTFIEYKGTELQSRQKVYWQVRYWNQDGHVSEWSDINFFELGLLNNSDWKAKWVGLDTAKDSIKCVRKFLMHRPQCLRKGFEISTEVASARLYITAKGVFDVHLNGKDVSDDVMPPGWTPYNHRIETLTYDVSELIASGNNVLAVELASGWHSGRISRGNALYENFASPKILCQLEITLKDGSKQTIISDDTWKGTTNGPTRLASIYDGEVYDANLEMPNWTTTSFDDSTWIQTETDVITDSVKLEPKRHNTVKTRTTIDNVKLVSAKNNTAIFNFQQNIVGVPKVKVPMKKGDTLKIRFSEMLLNDGTFYTTNYRSAKSTDYYIASKDGIVEYTPKFTFHGFQFLELSGFDQSANPEASWVQGLAQYSNFDQNGTFTSSHEKLNQLQSNITWGLRDNFFDIPTDCPQRDERLGWTGDAQVISPTAMFNYDMYSFWSAWLQSMRETQSEHENGLIPFIIPDVLQNNNASSGWGDACVIIPWDLYHLTGDKSLLHENYEMGKKWIGYYQSKAKNFIPNMHSFADWLQPFPTKEGKEGNKGDTPRDLINTAYFGHSAHLISKIAGILGKEDDEKKFKDLYKAVANAFENEFFDEQHGKLKTEHETQTSYLLAIYFDLLKPETKKKAQQHLLATIKKADNHLGTGFLGTPILPKVLDDMGEIDLMYKILFKETYPSWFYSINQGATTMWERWNSYSQAEGYNPQPMNSLNHYAYGAIGQWMYERIAGLASLEPGYKKIRIAPIPNTEFLTSASASVKSPYGEASSSWNIENGEFTLDVVIPPNTSAEVQIPFGTEANLMVNGNNFTETSNVKLISSDKNVVKLLAEPGTYNFQTKF</sequence>
<feature type="signal peptide" evidence="4">
    <location>
        <begin position="1"/>
        <end position="24"/>
    </location>
</feature>
<dbReference type="PANTHER" id="PTHR33307">
    <property type="entry name" value="ALPHA-RHAMNOSIDASE (EUROFUNG)"/>
    <property type="match status" value="1"/>
</dbReference>
<comment type="catalytic activity">
    <reaction evidence="1">
        <text>Hydrolysis of terminal non-reducing alpha-L-rhamnose residues in alpha-L-rhamnosides.</text>
        <dbReference type="EC" id="3.2.1.40"/>
    </reaction>
</comment>
<evidence type="ECO:0000256" key="2">
    <source>
        <dbReference type="ARBA" id="ARBA00012652"/>
    </source>
</evidence>
<dbReference type="AlphaFoldDB" id="A0A3D9HEE8"/>
<dbReference type="Gene3D" id="2.60.120.260">
    <property type="entry name" value="Galactose-binding domain-like"/>
    <property type="match status" value="2"/>
</dbReference>
<dbReference type="OrthoDB" id="9815108at2"/>
<feature type="domain" description="Bacterial alpha-L-rhamnosidase N-terminal" evidence="6">
    <location>
        <begin position="182"/>
        <end position="350"/>
    </location>
</feature>
<dbReference type="InterPro" id="IPR035398">
    <property type="entry name" value="Bac_rhamnosid_C"/>
</dbReference>
<dbReference type="RefSeq" id="WP_116524221.1">
    <property type="nucleotide sequence ID" value="NZ_QRDX01000005.1"/>
</dbReference>
<dbReference type="Pfam" id="PF17390">
    <property type="entry name" value="Bac_rhamnosid_C"/>
    <property type="match status" value="1"/>
</dbReference>
<name>A0A3D9HEE8_9FLAO</name>
<gene>
    <name evidence="9" type="ORF">DFQ02_10581</name>
</gene>
<feature type="chain" id="PRO_5017814330" description="alpha-L-rhamnosidase" evidence="4">
    <location>
        <begin position="25"/>
        <end position="929"/>
    </location>
</feature>
<evidence type="ECO:0000256" key="4">
    <source>
        <dbReference type="SAM" id="SignalP"/>
    </source>
</evidence>
<evidence type="ECO:0000256" key="1">
    <source>
        <dbReference type="ARBA" id="ARBA00001445"/>
    </source>
</evidence>
<dbReference type="Pfam" id="PF08531">
    <property type="entry name" value="Bac_rhamnosid_N"/>
    <property type="match status" value="1"/>
</dbReference>
<evidence type="ECO:0000259" key="8">
    <source>
        <dbReference type="Pfam" id="PF17390"/>
    </source>
</evidence>
<evidence type="ECO:0000256" key="3">
    <source>
        <dbReference type="ARBA" id="ARBA00022801"/>
    </source>
</evidence>
<dbReference type="GO" id="GO:0005975">
    <property type="term" value="P:carbohydrate metabolic process"/>
    <property type="evidence" value="ECO:0007669"/>
    <property type="project" value="InterPro"/>
</dbReference>
<reference evidence="9 10" key="1">
    <citation type="submission" date="2018-07" db="EMBL/GenBank/DDBJ databases">
        <title>Genomic Encyclopedia of Type Strains, Phase III (KMG-III): the genomes of soil and plant-associated and newly described type strains.</title>
        <authorList>
            <person name="Whitman W."/>
        </authorList>
    </citation>
    <scope>NUCLEOTIDE SEQUENCE [LARGE SCALE GENOMIC DNA]</scope>
    <source>
        <strain evidence="9 10">CECT 8487</strain>
    </source>
</reference>
<dbReference type="InterPro" id="IPR013737">
    <property type="entry name" value="Bac_rhamnosid_N"/>
</dbReference>